<accession>A0ACC2M532</accession>
<reference evidence="1 2" key="1">
    <citation type="journal article" date="2022" name="Hortic Res">
        <title>A haplotype resolved chromosomal level avocado genome allows analysis of novel avocado genes.</title>
        <authorList>
            <person name="Nath O."/>
            <person name="Fletcher S.J."/>
            <person name="Hayward A."/>
            <person name="Shaw L.M."/>
            <person name="Masouleh A.K."/>
            <person name="Furtado A."/>
            <person name="Henry R.J."/>
            <person name="Mitter N."/>
        </authorList>
    </citation>
    <scope>NUCLEOTIDE SEQUENCE [LARGE SCALE GENOMIC DNA]</scope>
    <source>
        <strain evidence="2">cv. Hass</strain>
    </source>
</reference>
<dbReference type="Proteomes" id="UP001234297">
    <property type="component" value="Chromosome 5"/>
</dbReference>
<keyword evidence="2" id="KW-1185">Reference proteome</keyword>
<evidence type="ECO:0000313" key="2">
    <source>
        <dbReference type="Proteomes" id="UP001234297"/>
    </source>
</evidence>
<evidence type="ECO:0000313" key="1">
    <source>
        <dbReference type="EMBL" id="KAJ8640779.1"/>
    </source>
</evidence>
<dbReference type="EMBL" id="CM056813">
    <property type="protein sequence ID" value="KAJ8640779.1"/>
    <property type="molecule type" value="Genomic_DNA"/>
</dbReference>
<comment type="caution">
    <text evidence="1">The sequence shown here is derived from an EMBL/GenBank/DDBJ whole genome shotgun (WGS) entry which is preliminary data.</text>
</comment>
<proteinExistence type="predicted"/>
<gene>
    <name evidence="1" type="ORF">MRB53_017473</name>
</gene>
<name>A0ACC2M532_PERAE</name>
<organism evidence="1 2">
    <name type="scientific">Persea americana</name>
    <name type="common">Avocado</name>
    <dbReference type="NCBI Taxonomy" id="3435"/>
    <lineage>
        <taxon>Eukaryota</taxon>
        <taxon>Viridiplantae</taxon>
        <taxon>Streptophyta</taxon>
        <taxon>Embryophyta</taxon>
        <taxon>Tracheophyta</taxon>
        <taxon>Spermatophyta</taxon>
        <taxon>Magnoliopsida</taxon>
        <taxon>Magnoliidae</taxon>
        <taxon>Laurales</taxon>
        <taxon>Lauraceae</taxon>
        <taxon>Persea</taxon>
    </lineage>
</organism>
<sequence>MNSNSKAVSTLLLKPVKDRDFLTHLESYLAKHDSVDKLLKISRYAMKITLSSSPKPLLSTPVSNPSNPVSVSLARPPASTSSSRTSTPSTRTTTSTRHIWRRRPSLF</sequence>
<protein>
    <submittedName>
        <fullName evidence="1">Uncharacterized protein</fullName>
    </submittedName>
</protein>